<comment type="caution">
    <text evidence="3">The sequence shown here is derived from an EMBL/GenBank/DDBJ whole genome shotgun (WGS) entry which is preliminary data.</text>
</comment>
<feature type="non-terminal residue" evidence="3">
    <location>
        <position position="269"/>
    </location>
</feature>
<organism evidence="3 4">
    <name type="scientific">Micromonospora deserti</name>
    <dbReference type="NCBI Taxonomy" id="2070366"/>
    <lineage>
        <taxon>Bacteria</taxon>
        <taxon>Bacillati</taxon>
        <taxon>Actinomycetota</taxon>
        <taxon>Actinomycetes</taxon>
        <taxon>Micromonosporales</taxon>
        <taxon>Micromonosporaceae</taxon>
        <taxon>Micromonospora</taxon>
    </lineage>
</organism>
<dbReference type="RefSeq" id="WP_111136647.1">
    <property type="nucleotide sequence ID" value="NZ_POUB01000238.1"/>
</dbReference>
<proteinExistence type="predicted"/>
<dbReference type="OrthoDB" id="3405601at2"/>
<name>A0A2W2CAR4_9ACTN</name>
<accession>A0A2W2CAR4</accession>
<dbReference type="Proteomes" id="UP000248749">
    <property type="component" value="Unassembled WGS sequence"/>
</dbReference>
<keyword evidence="2" id="KW-0472">Membrane</keyword>
<feature type="region of interest" description="Disordered" evidence="1">
    <location>
        <begin position="221"/>
        <end position="269"/>
    </location>
</feature>
<evidence type="ECO:0000313" key="4">
    <source>
        <dbReference type="Proteomes" id="UP000248749"/>
    </source>
</evidence>
<evidence type="ECO:0000256" key="2">
    <source>
        <dbReference type="SAM" id="Phobius"/>
    </source>
</evidence>
<protein>
    <submittedName>
        <fullName evidence="3">Uncharacterized protein</fullName>
    </submittedName>
</protein>
<sequence>MIFRRSGRPADRVESDRLLDAARAGLPASPDAGEDPLARLLSAAAGPARVKEVAGEEAALAAFRAARSAAPRAMPAVPPPRRRFTSGAIAWGAGIAVAATAGAAFAAVTLDRPDAPAPPSQRPATPAPTSETDPGPSTGAAGVGTGAAVPGPPGGTSGAPASGPRTPVRGEHVPGLCRAYLAKPPEQRNRALDTPAYQPVVDAAGGRAQVAGFCRDMVGGVEPERSKKAEPSAKPSNPADPVVPDAAVPAAPANAADPAAPGNLAGPAA</sequence>
<keyword evidence="2" id="KW-0812">Transmembrane</keyword>
<evidence type="ECO:0000256" key="1">
    <source>
        <dbReference type="SAM" id="MobiDB-lite"/>
    </source>
</evidence>
<gene>
    <name evidence="3" type="ORF">C1I99_24965</name>
</gene>
<dbReference type="EMBL" id="POUB01000238">
    <property type="protein sequence ID" value="PZF89964.1"/>
    <property type="molecule type" value="Genomic_DNA"/>
</dbReference>
<reference evidence="3 4" key="1">
    <citation type="submission" date="2018-01" db="EMBL/GenBank/DDBJ databases">
        <title>Draft genome sequence of Salinispora sp. 13K206.</title>
        <authorList>
            <person name="Sahin N."/>
            <person name="Saygin H."/>
            <person name="Ay H."/>
        </authorList>
    </citation>
    <scope>NUCLEOTIDE SEQUENCE [LARGE SCALE GENOMIC DNA]</scope>
    <source>
        <strain evidence="3 4">13K206</strain>
    </source>
</reference>
<keyword evidence="4" id="KW-1185">Reference proteome</keyword>
<feature type="transmembrane region" description="Helical" evidence="2">
    <location>
        <begin position="88"/>
        <end position="110"/>
    </location>
</feature>
<feature type="compositionally biased region" description="Low complexity" evidence="1">
    <location>
        <begin position="237"/>
        <end position="269"/>
    </location>
</feature>
<keyword evidence="2" id="KW-1133">Transmembrane helix</keyword>
<evidence type="ECO:0000313" key="3">
    <source>
        <dbReference type="EMBL" id="PZF89964.1"/>
    </source>
</evidence>
<feature type="compositionally biased region" description="Basic and acidic residues" evidence="1">
    <location>
        <begin position="222"/>
        <end position="231"/>
    </location>
</feature>
<dbReference type="AlphaFoldDB" id="A0A2W2CAR4"/>
<feature type="region of interest" description="Disordered" evidence="1">
    <location>
        <begin position="111"/>
        <end position="172"/>
    </location>
</feature>